<keyword evidence="2" id="KW-1185">Reference proteome</keyword>
<name>E9HZ39_DAPPU</name>
<dbReference type="OrthoDB" id="1302636at2759"/>
<proteinExistence type="predicted"/>
<dbReference type="Proteomes" id="UP000000305">
    <property type="component" value="Unassembled WGS sequence"/>
</dbReference>
<dbReference type="eggNOG" id="ENOG502SBR2">
    <property type="taxonomic scope" value="Eukaryota"/>
</dbReference>
<evidence type="ECO:0000313" key="1">
    <source>
        <dbReference type="EMBL" id="EFX62991.1"/>
    </source>
</evidence>
<sequence>MRCAGFPLESSCLGVQLKVRGKLHVRLNMTPRPIANKYREGKLKRTLKREFKST</sequence>
<dbReference type="HOGENOM" id="CLU_200697_0_0_1"/>
<dbReference type="EMBL" id="GL733268">
    <property type="protein sequence ID" value="EFX62991.1"/>
    <property type="molecule type" value="Genomic_DNA"/>
</dbReference>
<evidence type="ECO:0000313" key="2">
    <source>
        <dbReference type="Proteomes" id="UP000000305"/>
    </source>
</evidence>
<reference evidence="1 2" key="1">
    <citation type="journal article" date="2011" name="Science">
        <title>The ecoresponsive genome of Daphnia pulex.</title>
        <authorList>
            <person name="Colbourne J.K."/>
            <person name="Pfrender M.E."/>
            <person name="Gilbert D."/>
            <person name="Thomas W.K."/>
            <person name="Tucker A."/>
            <person name="Oakley T.H."/>
            <person name="Tokishita S."/>
            <person name="Aerts A."/>
            <person name="Arnold G.J."/>
            <person name="Basu M.K."/>
            <person name="Bauer D.J."/>
            <person name="Caceres C.E."/>
            <person name="Carmel L."/>
            <person name="Casola C."/>
            <person name="Choi J.H."/>
            <person name="Detter J.C."/>
            <person name="Dong Q."/>
            <person name="Dusheyko S."/>
            <person name="Eads B.D."/>
            <person name="Frohlich T."/>
            <person name="Geiler-Samerotte K.A."/>
            <person name="Gerlach D."/>
            <person name="Hatcher P."/>
            <person name="Jogdeo S."/>
            <person name="Krijgsveld J."/>
            <person name="Kriventseva E.V."/>
            <person name="Kultz D."/>
            <person name="Laforsch C."/>
            <person name="Lindquist E."/>
            <person name="Lopez J."/>
            <person name="Manak J.R."/>
            <person name="Muller J."/>
            <person name="Pangilinan J."/>
            <person name="Patwardhan R.P."/>
            <person name="Pitluck S."/>
            <person name="Pritham E.J."/>
            <person name="Rechtsteiner A."/>
            <person name="Rho M."/>
            <person name="Rogozin I.B."/>
            <person name="Sakarya O."/>
            <person name="Salamov A."/>
            <person name="Schaack S."/>
            <person name="Shapiro H."/>
            <person name="Shiga Y."/>
            <person name="Skalitzky C."/>
            <person name="Smith Z."/>
            <person name="Souvorov A."/>
            <person name="Sung W."/>
            <person name="Tang Z."/>
            <person name="Tsuchiya D."/>
            <person name="Tu H."/>
            <person name="Vos H."/>
            <person name="Wang M."/>
            <person name="Wolf Y.I."/>
            <person name="Yamagata H."/>
            <person name="Yamada T."/>
            <person name="Ye Y."/>
            <person name="Shaw J.R."/>
            <person name="Andrews J."/>
            <person name="Crease T.J."/>
            <person name="Tang H."/>
            <person name="Lucas S.M."/>
            <person name="Robertson H.M."/>
            <person name="Bork P."/>
            <person name="Koonin E.V."/>
            <person name="Zdobnov E.M."/>
            <person name="Grigoriev I.V."/>
            <person name="Lynch M."/>
            <person name="Boore J.L."/>
        </authorList>
    </citation>
    <scope>NUCLEOTIDE SEQUENCE [LARGE SCALE GENOMIC DNA]</scope>
</reference>
<dbReference type="AlphaFoldDB" id="E9HZ39"/>
<accession>E9HZ39</accession>
<organism evidence="1 2">
    <name type="scientific">Daphnia pulex</name>
    <name type="common">Water flea</name>
    <dbReference type="NCBI Taxonomy" id="6669"/>
    <lineage>
        <taxon>Eukaryota</taxon>
        <taxon>Metazoa</taxon>
        <taxon>Ecdysozoa</taxon>
        <taxon>Arthropoda</taxon>
        <taxon>Crustacea</taxon>
        <taxon>Branchiopoda</taxon>
        <taxon>Diplostraca</taxon>
        <taxon>Cladocera</taxon>
        <taxon>Anomopoda</taxon>
        <taxon>Daphniidae</taxon>
        <taxon>Daphnia</taxon>
    </lineage>
</organism>
<dbReference type="OMA" id="MRCAGFP"/>
<dbReference type="KEGG" id="dpx:DAPPUDRAFT_67491"/>
<gene>
    <name evidence="1" type="ORF">DAPPUDRAFT_67491</name>
</gene>
<dbReference type="InParanoid" id="E9HZ39"/>
<protein>
    <submittedName>
        <fullName evidence="1">Uncharacterized protein</fullName>
    </submittedName>
</protein>
<dbReference type="PhylomeDB" id="E9HZ39"/>